<evidence type="ECO:0000313" key="5">
    <source>
        <dbReference type="EMBL" id="OGI61446.1"/>
    </source>
</evidence>
<name>A0A1F6UVU1_9BACT</name>
<evidence type="ECO:0000256" key="3">
    <source>
        <dbReference type="ARBA" id="ARBA00023274"/>
    </source>
</evidence>
<dbReference type="Gene3D" id="3.90.1180.10">
    <property type="entry name" value="Ribosomal protein L13"/>
    <property type="match status" value="1"/>
</dbReference>
<dbReference type="EMBL" id="MFTL01000018">
    <property type="protein sequence ID" value="OGI61446.1"/>
    <property type="molecule type" value="Genomic_DNA"/>
</dbReference>
<comment type="caution">
    <text evidence="5">The sequence shown here is derived from an EMBL/GenBank/DDBJ whole genome shotgun (WGS) entry which is preliminary data.</text>
</comment>
<dbReference type="InterPro" id="IPR036899">
    <property type="entry name" value="Ribosomal_uL13_sf"/>
</dbReference>
<proteinExistence type="inferred from homology"/>
<evidence type="ECO:0000313" key="6">
    <source>
        <dbReference type="Proteomes" id="UP000182253"/>
    </source>
</evidence>
<gene>
    <name evidence="5" type="ORF">A2645_00370</name>
</gene>
<reference evidence="5 6" key="1">
    <citation type="journal article" date="2016" name="Nat. Commun.">
        <title>Thousands of microbial genomes shed light on interconnected biogeochemical processes in an aquifer system.</title>
        <authorList>
            <person name="Anantharaman K."/>
            <person name="Brown C.T."/>
            <person name="Hug L.A."/>
            <person name="Sharon I."/>
            <person name="Castelle C.J."/>
            <person name="Probst A.J."/>
            <person name="Thomas B.C."/>
            <person name="Singh A."/>
            <person name="Wilkins M.J."/>
            <person name="Karaoz U."/>
            <person name="Brodie E.L."/>
            <person name="Williams K.H."/>
            <person name="Hubbard S.S."/>
            <person name="Banfield J.F."/>
        </authorList>
    </citation>
    <scope>NUCLEOTIDE SEQUENCE [LARGE SCALE GENOMIC DNA]</scope>
</reference>
<dbReference type="InterPro" id="IPR005822">
    <property type="entry name" value="Ribosomal_uL13"/>
</dbReference>
<evidence type="ECO:0000256" key="4">
    <source>
        <dbReference type="ARBA" id="ARBA00035499"/>
    </source>
</evidence>
<dbReference type="GO" id="GO:0006412">
    <property type="term" value="P:translation"/>
    <property type="evidence" value="ECO:0007669"/>
    <property type="project" value="InterPro"/>
</dbReference>
<organism evidence="5 6">
    <name type="scientific">Candidatus Nomurabacteria bacterium RIFCSPHIGHO2_01_FULL_39_9</name>
    <dbReference type="NCBI Taxonomy" id="1801735"/>
    <lineage>
        <taxon>Bacteria</taxon>
        <taxon>Candidatus Nomuraibacteriota</taxon>
    </lineage>
</organism>
<dbReference type="GO" id="GO:0017148">
    <property type="term" value="P:negative regulation of translation"/>
    <property type="evidence" value="ECO:0007669"/>
    <property type="project" value="TreeGrafter"/>
</dbReference>
<evidence type="ECO:0000256" key="2">
    <source>
        <dbReference type="ARBA" id="ARBA00022980"/>
    </source>
</evidence>
<dbReference type="PANTHER" id="PTHR11545">
    <property type="entry name" value="RIBOSOMAL PROTEIN L13"/>
    <property type="match status" value="1"/>
</dbReference>
<accession>A0A1F6UVU1</accession>
<dbReference type="Proteomes" id="UP000182253">
    <property type="component" value="Unassembled WGS sequence"/>
</dbReference>
<dbReference type="STRING" id="1801735.A2645_00370"/>
<comment type="similarity">
    <text evidence="1">Belongs to the universal ribosomal protein uL13 family.</text>
</comment>
<evidence type="ECO:0000256" key="1">
    <source>
        <dbReference type="ARBA" id="ARBA00006227"/>
    </source>
</evidence>
<protein>
    <recommendedName>
        <fullName evidence="4">50S ribosomal protein L13</fullName>
    </recommendedName>
</protein>
<keyword evidence="2" id="KW-0689">Ribosomal protein</keyword>
<dbReference type="AlphaFoldDB" id="A0A1F6UVU1"/>
<sequence>MEHTIDAKGKTPGRVAAAAATLLLGKNIGAPKNKTAPVKVKILNAAQALIDEKKLKQKMKARYSGYPGGLRKESWESIGVRKGYPEIVRVAIAGMLPNNKLKKLRMKNLEIVA</sequence>
<dbReference type="PIRSF" id="PIRSF002181">
    <property type="entry name" value="Ribosomal_L13"/>
    <property type="match status" value="1"/>
</dbReference>
<dbReference type="GO" id="GO:1990904">
    <property type="term" value="C:ribonucleoprotein complex"/>
    <property type="evidence" value="ECO:0007669"/>
    <property type="project" value="UniProtKB-KW"/>
</dbReference>
<dbReference type="InterPro" id="IPR005823">
    <property type="entry name" value="Ribosomal_uL13_bac-type"/>
</dbReference>
<dbReference type="PANTHER" id="PTHR11545:SF2">
    <property type="entry name" value="LARGE RIBOSOMAL SUBUNIT PROTEIN UL13M"/>
    <property type="match status" value="1"/>
</dbReference>
<dbReference type="GO" id="GO:0005840">
    <property type="term" value="C:ribosome"/>
    <property type="evidence" value="ECO:0007669"/>
    <property type="project" value="UniProtKB-KW"/>
</dbReference>
<dbReference type="GO" id="GO:0003729">
    <property type="term" value="F:mRNA binding"/>
    <property type="evidence" value="ECO:0007669"/>
    <property type="project" value="TreeGrafter"/>
</dbReference>
<dbReference type="GO" id="GO:0003735">
    <property type="term" value="F:structural constituent of ribosome"/>
    <property type="evidence" value="ECO:0007669"/>
    <property type="project" value="InterPro"/>
</dbReference>
<dbReference type="Pfam" id="PF00572">
    <property type="entry name" value="Ribosomal_L13"/>
    <property type="match status" value="1"/>
</dbReference>
<keyword evidence="3" id="KW-0687">Ribonucleoprotein</keyword>
<dbReference type="SUPFAM" id="SSF52161">
    <property type="entry name" value="Ribosomal protein L13"/>
    <property type="match status" value="1"/>
</dbReference>